<dbReference type="AlphaFoldDB" id="A0A6P2RUG1"/>
<dbReference type="Proteomes" id="UP000494261">
    <property type="component" value="Unassembled WGS sequence"/>
</dbReference>
<organism evidence="1 2">
    <name type="scientific">Burkholderia aenigmatica</name>
    <dbReference type="NCBI Taxonomy" id="2015348"/>
    <lineage>
        <taxon>Bacteria</taxon>
        <taxon>Pseudomonadati</taxon>
        <taxon>Pseudomonadota</taxon>
        <taxon>Betaproteobacteria</taxon>
        <taxon>Burkholderiales</taxon>
        <taxon>Burkholderiaceae</taxon>
        <taxon>Burkholderia</taxon>
        <taxon>Burkholderia cepacia complex</taxon>
    </lineage>
</organism>
<accession>A0A6P2RUG1</accession>
<proteinExistence type="predicted"/>
<gene>
    <name evidence="1" type="ORF">BLA13014_06511</name>
</gene>
<dbReference type="EMBL" id="CABVQC010000063">
    <property type="protein sequence ID" value="VWC35268.1"/>
    <property type="molecule type" value="Genomic_DNA"/>
</dbReference>
<sequence length="155" mass="17006">MTRWQLWVPGLLVALGCTASMAAGVLKLSRTELTLEPGKPRGELIVENVGDTSLYLDVLQEWVANPGQMPERRVPVGNVASPGLLIVPDRLALSPGQKYRMTLKELHTPPHTQVWRVTFRPRERISIDAPPAGDMPAPVFITVGYGVVIYQLSGN</sequence>
<protein>
    <submittedName>
        <fullName evidence="1">Pilus assembly protein</fullName>
    </submittedName>
</protein>
<dbReference type="InterPro" id="IPR013783">
    <property type="entry name" value="Ig-like_fold"/>
</dbReference>
<evidence type="ECO:0000313" key="2">
    <source>
        <dbReference type="Proteomes" id="UP000494261"/>
    </source>
</evidence>
<dbReference type="Gene3D" id="2.60.40.10">
    <property type="entry name" value="Immunoglobulins"/>
    <property type="match status" value="1"/>
</dbReference>
<reference evidence="1 2" key="1">
    <citation type="submission" date="2019-09" db="EMBL/GenBank/DDBJ databases">
        <authorList>
            <person name="Depoorter E."/>
        </authorList>
    </citation>
    <scope>NUCLEOTIDE SEQUENCE [LARGE SCALE GENOMIC DNA]</scope>
    <source>
        <strain evidence="1">LMG 13014</strain>
    </source>
</reference>
<evidence type="ECO:0000313" key="1">
    <source>
        <dbReference type="EMBL" id="VWC35268.1"/>
    </source>
</evidence>
<dbReference type="RefSeq" id="WP_407649935.1">
    <property type="nucleotide sequence ID" value="NZ_CABVQC010000063.1"/>
</dbReference>
<dbReference type="PROSITE" id="PS51257">
    <property type="entry name" value="PROKAR_LIPOPROTEIN"/>
    <property type="match status" value="1"/>
</dbReference>
<name>A0A6P2RUG1_9BURK</name>